<evidence type="ECO:0000313" key="9">
    <source>
        <dbReference type="Proteomes" id="UP000438760"/>
    </source>
</evidence>
<gene>
    <name evidence="8" type="ORF">GJV76_11750</name>
</gene>
<dbReference type="AlphaFoldDB" id="A0A6I3LS32"/>
<dbReference type="Gene3D" id="3.40.50.2300">
    <property type="match status" value="1"/>
</dbReference>
<evidence type="ECO:0000256" key="2">
    <source>
        <dbReference type="ARBA" id="ARBA00023015"/>
    </source>
</evidence>
<dbReference type="InterPro" id="IPR016032">
    <property type="entry name" value="Sig_transdc_resp-reg_C-effctor"/>
</dbReference>
<dbReference type="GO" id="GO:0003677">
    <property type="term" value="F:DNA binding"/>
    <property type="evidence" value="ECO:0007669"/>
    <property type="project" value="UniProtKB-KW"/>
</dbReference>
<name>A0A6I3LS32_9FLAO</name>
<proteinExistence type="predicted"/>
<dbReference type="EMBL" id="WMJX01000030">
    <property type="protein sequence ID" value="MTG98795.1"/>
    <property type="molecule type" value="Genomic_DNA"/>
</dbReference>
<dbReference type="SUPFAM" id="SSF52172">
    <property type="entry name" value="CheY-like"/>
    <property type="match status" value="1"/>
</dbReference>
<dbReference type="Pfam" id="PF00072">
    <property type="entry name" value="Response_reg"/>
    <property type="match status" value="1"/>
</dbReference>
<dbReference type="Pfam" id="PF00196">
    <property type="entry name" value="GerE"/>
    <property type="match status" value="1"/>
</dbReference>
<keyword evidence="3" id="KW-0238">DNA-binding</keyword>
<keyword evidence="1 5" id="KW-0597">Phosphoprotein</keyword>
<feature type="domain" description="HTH luxR-type" evidence="6">
    <location>
        <begin position="141"/>
        <end position="206"/>
    </location>
</feature>
<evidence type="ECO:0000256" key="1">
    <source>
        <dbReference type="ARBA" id="ARBA00022553"/>
    </source>
</evidence>
<sequence>MSIRIAIADDHVMYRGGFALSLDAIKNVELVVSVSNGQELLEHLKTQEVDVVFLDISMPVMDGFTTAKELNLQYPHIKIIILSSYTNIGHIKRMIACNVSGYVSKVANTATIKKAIKVVCKKGYYYDKEVYHKIQENLNIISQGTTYFTERELSIIKLFALQYSAKQIADTLCCSTRTVEKHKEALLEKTKSFSFIGVLMYALSNGYLLLEDIE</sequence>
<dbReference type="InterPro" id="IPR058245">
    <property type="entry name" value="NreC/VraR/RcsB-like_REC"/>
</dbReference>
<protein>
    <submittedName>
        <fullName evidence="8">Response regulator</fullName>
    </submittedName>
</protein>
<comment type="caution">
    <text evidence="8">The sequence shown here is derived from an EMBL/GenBank/DDBJ whole genome shotgun (WGS) entry which is preliminary data.</text>
</comment>
<keyword evidence="2" id="KW-0805">Transcription regulation</keyword>
<evidence type="ECO:0000313" key="8">
    <source>
        <dbReference type="EMBL" id="MTG98795.1"/>
    </source>
</evidence>
<evidence type="ECO:0000256" key="5">
    <source>
        <dbReference type="PROSITE-ProRule" id="PRU00169"/>
    </source>
</evidence>
<dbReference type="OrthoDB" id="9797341at2"/>
<dbReference type="InterPro" id="IPR039420">
    <property type="entry name" value="WalR-like"/>
</dbReference>
<evidence type="ECO:0000256" key="4">
    <source>
        <dbReference type="ARBA" id="ARBA00023163"/>
    </source>
</evidence>
<dbReference type="GO" id="GO:0000160">
    <property type="term" value="P:phosphorelay signal transduction system"/>
    <property type="evidence" value="ECO:0007669"/>
    <property type="project" value="InterPro"/>
</dbReference>
<dbReference type="RefSeq" id="WP_155092814.1">
    <property type="nucleotide sequence ID" value="NZ_WMJX01000030.1"/>
</dbReference>
<feature type="domain" description="Response regulatory" evidence="7">
    <location>
        <begin position="4"/>
        <end position="120"/>
    </location>
</feature>
<dbReference type="Proteomes" id="UP000438760">
    <property type="component" value="Unassembled WGS sequence"/>
</dbReference>
<dbReference type="InterPro" id="IPR000792">
    <property type="entry name" value="Tscrpt_reg_LuxR_C"/>
</dbReference>
<dbReference type="InterPro" id="IPR011006">
    <property type="entry name" value="CheY-like_superfamily"/>
</dbReference>
<evidence type="ECO:0000259" key="7">
    <source>
        <dbReference type="PROSITE" id="PS50110"/>
    </source>
</evidence>
<dbReference type="CDD" id="cd17535">
    <property type="entry name" value="REC_NarL-like"/>
    <property type="match status" value="1"/>
</dbReference>
<dbReference type="SUPFAM" id="SSF46894">
    <property type="entry name" value="C-terminal effector domain of the bipartite response regulators"/>
    <property type="match status" value="1"/>
</dbReference>
<dbReference type="PANTHER" id="PTHR43214:SF41">
    <property type="entry name" value="NITRATE_NITRITE RESPONSE REGULATOR PROTEIN NARP"/>
    <property type="match status" value="1"/>
</dbReference>
<dbReference type="PANTHER" id="PTHR43214">
    <property type="entry name" value="TWO-COMPONENT RESPONSE REGULATOR"/>
    <property type="match status" value="1"/>
</dbReference>
<evidence type="ECO:0000259" key="6">
    <source>
        <dbReference type="PROSITE" id="PS50043"/>
    </source>
</evidence>
<dbReference type="GO" id="GO:0006355">
    <property type="term" value="P:regulation of DNA-templated transcription"/>
    <property type="evidence" value="ECO:0007669"/>
    <property type="project" value="InterPro"/>
</dbReference>
<reference evidence="8 9" key="1">
    <citation type="submission" date="2019-11" db="EMBL/GenBank/DDBJ databases">
        <title>Genome of Strain BIT-d1.</title>
        <authorList>
            <person name="Yang Y."/>
        </authorList>
    </citation>
    <scope>NUCLEOTIDE SEQUENCE [LARGE SCALE GENOMIC DNA]</scope>
    <source>
        <strain evidence="8 9">BIT-d1</strain>
    </source>
</reference>
<organism evidence="8 9">
    <name type="scientific">Myroides albus</name>
    <dbReference type="NCBI Taxonomy" id="2562892"/>
    <lineage>
        <taxon>Bacteria</taxon>
        <taxon>Pseudomonadati</taxon>
        <taxon>Bacteroidota</taxon>
        <taxon>Flavobacteriia</taxon>
        <taxon>Flavobacteriales</taxon>
        <taxon>Flavobacteriaceae</taxon>
        <taxon>Myroides</taxon>
    </lineage>
</organism>
<evidence type="ECO:0000256" key="3">
    <source>
        <dbReference type="ARBA" id="ARBA00023125"/>
    </source>
</evidence>
<accession>A0A6I3LS32</accession>
<dbReference type="PROSITE" id="PS50043">
    <property type="entry name" value="HTH_LUXR_2"/>
    <property type="match status" value="1"/>
</dbReference>
<keyword evidence="9" id="KW-1185">Reference proteome</keyword>
<dbReference type="SMART" id="SM00421">
    <property type="entry name" value="HTH_LUXR"/>
    <property type="match status" value="1"/>
</dbReference>
<feature type="modified residue" description="4-aspartylphosphate" evidence="5">
    <location>
        <position position="55"/>
    </location>
</feature>
<keyword evidence="4" id="KW-0804">Transcription</keyword>
<dbReference type="PROSITE" id="PS50110">
    <property type="entry name" value="RESPONSE_REGULATORY"/>
    <property type="match status" value="1"/>
</dbReference>
<dbReference type="SMART" id="SM00448">
    <property type="entry name" value="REC"/>
    <property type="match status" value="1"/>
</dbReference>
<dbReference type="InterPro" id="IPR001789">
    <property type="entry name" value="Sig_transdc_resp-reg_receiver"/>
</dbReference>